<protein>
    <recommendedName>
        <fullName evidence="6">Pentatricopeptide repeat</fullName>
    </recommendedName>
</protein>
<evidence type="ECO:0000256" key="1">
    <source>
        <dbReference type="ARBA" id="ARBA00022737"/>
    </source>
</evidence>
<dbReference type="Gene3D" id="1.25.40.10">
    <property type="entry name" value="Tetratricopeptide repeat domain"/>
    <property type="match status" value="1"/>
</dbReference>
<dbReference type="EMBL" id="VXIT01000005">
    <property type="protein sequence ID" value="KAA6412466.1"/>
    <property type="molecule type" value="Genomic_DNA"/>
</dbReference>
<dbReference type="Pfam" id="PF13041">
    <property type="entry name" value="PPR_2"/>
    <property type="match status" value="1"/>
</dbReference>
<reference evidence="4 5" key="1">
    <citation type="submission" date="2019-09" db="EMBL/GenBank/DDBJ databases">
        <title>The hologenome of the rock-dwelling lichen Lasallia pustulata.</title>
        <authorList>
            <person name="Greshake Tzovaras B."/>
            <person name="Segers F."/>
            <person name="Bicker A."/>
            <person name="Dal Grande F."/>
            <person name="Otte J."/>
            <person name="Hankeln T."/>
            <person name="Schmitt I."/>
            <person name="Ebersberger I."/>
        </authorList>
    </citation>
    <scope>NUCLEOTIDE SEQUENCE [LARGE SCALE GENOMIC DNA]</scope>
    <source>
        <strain evidence="4">A1-1</strain>
    </source>
</reference>
<name>A0A5M8PSC5_9LECA</name>
<evidence type="ECO:0000313" key="4">
    <source>
        <dbReference type="EMBL" id="KAA6412466.1"/>
    </source>
</evidence>
<feature type="compositionally biased region" description="Basic and acidic residues" evidence="3">
    <location>
        <begin position="447"/>
        <end position="457"/>
    </location>
</feature>
<feature type="compositionally biased region" description="Acidic residues" evidence="3">
    <location>
        <begin position="415"/>
        <end position="446"/>
    </location>
</feature>
<feature type="region of interest" description="Disordered" evidence="3">
    <location>
        <begin position="61"/>
        <end position="91"/>
    </location>
</feature>
<evidence type="ECO:0000256" key="2">
    <source>
        <dbReference type="PROSITE-ProRule" id="PRU00708"/>
    </source>
</evidence>
<evidence type="ECO:0008006" key="6">
    <source>
        <dbReference type="Google" id="ProtNLM"/>
    </source>
</evidence>
<dbReference type="AlphaFoldDB" id="A0A5M8PSC5"/>
<dbReference type="Proteomes" id="UP000324767">
    <property type="component" value="Unassembled WGS sequence"/>
</dbReference>
<dbReference type="OrthoDB" id="185373at2759"/>
<accession>A0A5M8PSC5</accession>
<dbReference type="InterPro" id="IPR002885">
    <property type="entry name" value="PPR_rpt"/>
</dbReference>
<proteinExistence type="predicted"/>
<gene>
    <name evidence="4" type="ORF">FRX48_03457</name>
</gene>
<feature type="region of interest" description="Disordered" evidence="3">
    <location>
        <begin position="380"/>
        <end position="477"/>
    </location>
</feature>
<feature type="repeat" description="PPR" evidence="2">
    <location>
        <begin position="164"/>
        <end position="198"/>
    </location>
</feature>
<evidence type="ECO:0000256" key="3">
    <source>
        <dbReference type="SAM" id="MobiDB-lite"/>
    </source>
</evidence>
<keyword evidence="1" id="KW-0677">Repeat</keyword>
<dbReference type="PANTHER" id="PTHR47942:SF105">
    <property type="entry name" value="ATPASE EXPRESSION PROTEIN 3"/>
    <property type="match status" value="1"/>
</dbReference>
<evidence type="ECO:0000313" key="5">
    <source>
        <dbReference type="Proteomes" id="UP000324767"/>
    </source>
</evidence>
<dbReference type="InterPro" id="IPR051222">
    <property type="entry name" value="PPR/CCM1_RNA-binding"/>
</dbReference>
<dbReference type="PROSITE" id="PS51375">
    <property type="entry name" value="PPR"/>
    <property type="match status" value="1"/>
</dbReference>
<dbReference type="PANTHER" id="PTHR47942">
    <property type="entry name" value="TETRATRICOPEPTIDE REPEAT (TPR)-LIKE SUPERFAMILY PROTEIN-RELATED"/>
    <property type="match status" value="1"/>
</dbReference>
<comment type="caution">
    <text evidence="4">The sequence shown here is derived from an EMBL/GenBank/DDBJ whole genome shotgun (WGS) entry which is preliminary data.</text>
</comment>
<feature type="compositionally biased region" description="Pro residues" evidence="3">
    <location>
        <begin position="78"/>
        <end position="87"/>
    </location>
</feature>
<dbReference type="InterPro" id="IPR011990">
    <property type="entry name" value="TPR-like_helical_dom_sf"/>
</dbReference>
<sequence length="818" mass="91750">MSSISNFRPGKCAIHIKAMLDCKVCIRRWLRTIFGDVSQTPQYRQQNHAFHLQQRWHQLPRRMHSTAAAAEQGQEPPSSAPIRPPRPNGINQWGEHKEVNQWGAQKANAMAKRQQFERRHLKRELPFLRDPLKLADHILGLLHQDEEKKALEMVRLASRRKAAFTVSWNHLVDYEMSKGRVSNAVKIYNEMKKRAQPPDSHTYTIIFRGLATYKDHEHSLLRALSMYNSMFAPNSPVKPSITHSNAVLKVCARRLDMDALYGIAAKLPTHGAGAPDNLTFTTILNAVRHAAWTFDGRRIGETPEETAARRRRAVMEGRRMWDDVIKRWRKGDIWIDEELVCAMGRLLLISRHPQDLDDVLSLVEQTMAIPRAIPRLNAPERSSVAPVPARLFSNSSQRPLTDNEPGRDKSAMGEGEQEERLEEAEVERLEEEAEGEELEGSEEREDDVQIRQTDRPHQPPQLDEASESSGANHVVYGPSISPVLSDSEFAPVDISHAKAFDPKTRTTQPLAYVRPGNNTLSLLMDACIGMRAAAAAQDYWGILTGEVQDGGHGVSPDAENYFMYLRLLRLKRSSRLAVELVEEKLGSADAHFDKSRTLVLGPMSSRHGNELAVPKTFRIAMSACVRDNANPRVLDSATRLLRLMQARLPEPDLKTLAMYLDVAAGAGVRSEVPRGGVVAWKRLLGATEVAEGSLQNMRSLLSFGYGEVALEQAEREWRRKEEMPGEVQAVAVAGDNDDDNARRLGDLHEDRPLVGEELGGFLRKAAKPRQDRVPDKDRGKAVELARRMGQGEVYAHEVYVGGVYLEMEYAGEGEEAGS</sequence>
<organism evidence="4 5">
    <name type="scientific">Lasallia pustulata</name>
    <dbReference type="NCBI Taxonomy" id="136370"/>
    <lineage>
        <taxon>Eukaryota</taxon>
        <taxon>Fungi</taxon>
        <taxon>Dikarya</taxon>
        <taxon>Ascomycota</taxon>
        <taxon>Pezizomycotina</taxon>
        <taxon>Lecanoromycetes</taxon>
        <taxon>OSLEUM clade</taxon>
        <taxon>Umbilicariomycetidae</taxon>
        <taxon>Umbilicariales</taxon>
        <taxon>Umbilicariaceae</taxon>
        <taxon>Lasallia</taxon>
    </lineage>
</organism>